<organism evidence="2 3">
    <name type="scientific">Enhygromyxa salina</name>
    <dbReference type="NCBI Taxonomy" id="215803"/>
    <lineage>
        <taxon>Bacteria</taxon>
        <taxon>Pseudomonadati</taxon>
        <taxon>Myxococcota</taxon>
        <taxon>Polyangia</taxon>
        <taxon>Nannocystales</taxon>
        <taxon>Nannocystaceae</taxon>
        <taxon>Enhygromyxa</taxon>
    </lineage>
</organism>
<evidence type="ECO:0000256" key="1">
    <source>
        <dbReference type="SAM" id="MobiDB-lite"/>
    </source>
</evidence>
<accession>A0A2S9YI22</accession>
<feature type="region of interest" description="Disordered" evidence="1">
    <location>
        <begin position="182"/>
        <end position="205"/>
    </location>
</feature>
<dbReference type="Proteomes" id="UP000237968">
    <property type="component" value="Unassembled WGS sequence"/>
</dbReference>
<dbReference type="RefSeq" id="WP_106389986.1">
    <property type="nucleotide sequence ID" value="NZ_PVNK01000025.1"/>
</dbReference>
<name>A0A2S9YI22_9BACT</name>
<dbReference type="EMBL" id="PVNK01000025">
    <property type="protein sequence ID" value="PRQ04758.1"/>
    <property type="molecule type" value="Genomic_DNA"/>
</dbReference>
<keyword evidence="3" id="KW-1185">Reference proteome</keyword>
<sequence length="492" mass="54719">MGTTRPADPDSSLPQTTPVAGARSLRFVVNPLVSYLRAHRQSALDFAVDKFKRHRVTAIGEQHAPGFSAIGDENGCVRMFLRDLCLALHADSDCRFRYLALELDENAVRQRVGGWETMVLPPGVVNRKAHWLAEAGFRPALSEIFRAIAQRIPDTELTVVGIDHRVGELSYDRAGAFTRGLDGGDVQRAPNESQAEFERRRDQSIEDRQREYNQLSLERDREAANNFERQILANLGSARALIYYGATHLREGRVEPGRHYYTGITNNTFIRQLINRDNGLSADDVCSLVSVYPGSGRRERSISTRELRREVADEVQLVRIFDLLRAEFPDDDNIGFDVDDSRFAILPIDRSNAYPIGERFDGCLYFRDLNNWDGQTQPPEGARSQPAQVPELSVTSVIPMRASPGNTIFIYGFVLSADTEVTVVTRGPEGPGARFACTDVVCINENVIRARVPRPGATPVGGQEATIQLSRRGAPSSGEAVELLGAFRYVIM</sequence>
<protein>
    <recommendedName>
        <fullName evidence="4">IPT/TIG domain-containing protein</fullName>
    </recommendedName>
</protein>
<gene>
    <name evidence="2" type="ORF">ENSA5_05230</name>
</gene>
<dbReference type="AlphaFoldDB" id="A0A2S9YI22"/>
<evidence type="ECO:0000313" key="2">
    <source>
        <dbReference type="EMBL" id="PRQ04758.1"/>
    </source>
</evidence>
<comment type="caution">
    <text evidence="2">The sequence shown here is derived from an EMBL/GenBank/DDBJ whole genome shotgun (WGS) entry which is preliminary data.</text>
</comment>
<proteinExistence type="predicted"/>
<evidence type="ECO:0000313" key="3">
    <source>
        <dbReference type="Proteomes" id="UP000237968"/>
    </source>
</evidence>
<evidence type="ECO:0008006" key="4">
    <source>
        <dbReference type="Google" id="ProtNLM"/>
    </source>
</evidence>
<reference evidence="2 3" key="1">
    <citation type="submission" date="2018-03" db="EMBL/GenBank/DDBJ databases">
        <title>Draft Genome Sequences of the Obligatory Marine Myxobacteria Enhygromyxa salina SWB005.</title>
        <authorList>
            <person name="Poehlein A."/>
            <person name="Moghaddam J.A."/>
            <person name="Harms H."/>
            <person name="Alanjari M."/>
            <person name="Koenig G.M."/>
            <person name="Daniel R."/>
            <person name="Schaeberle T.F."/>
        </authorList>
    </citation>
    <scope>NUCLEOTIDE SEQUENCE [LARGE SCALE GENOMIC DNA]</scope>
    <source>
        <strain evidence="2 3">SWB005</strain>
    </source>
</reference>
<feature type="compositionally biased region" description="Basic and acidic residues" evidence="1">
    <location>
        <begin position="196"/>
        <end position="205"/>
    </location>
</feature>